<proteinExistence type="predicted"/>
<reference evidence="3" key="19">
    <citation type="journal article" date="2004" name="J. Biol. Chem.">
        <title>MtmMII-mediated C-methylation during biosynthesis of the antitumor drug mithramycin is essential for biological activity and DNA-drug interaction.</title>
        <authorList>
            <person name="Rodriguez D."/>
            <person name="Quiros L.M."/>
            <person name="Salas J.A."/>
        </authorList>
    </citation>
    <scope>NUCLEOTIDE SEQUENCE</scope>
    <source>
        <strain evidence="3">ATCC 12956</strain>
    </source>
</reference>
<accession>Q194Q2</accession>
<dbReference type="Pfam" id="PF03559">
    <property type="entry name" value="Hexose_dehydrat"/>
    <property type="match status" value="2"/>
</dbReference>
<dbReference type="BioCyc" id="MetaCyc:MONOMER-17072"/>
<reference evidence="3" key="9">
    <citation type="journal article" date="1999" name="Mol. Gen. Genet.">
        <title>Analysis of two chromosomal regions adjacent to genes for a type II polyketide synthase involved in the biosynthesis of the antitumor polyketide mithramycin in Streptomyces argillaceus.</title>
        <authorList>
            <person name="Prado L."/>
            <person name="Lombo F."/>
            <person name="Brana A.F."/>
            <person name="Mendez C."/>
            <person name="Rohr J."/>
            <person name="Salas J.A."/>
        </authorList>
    </citation>
    <scope>NUCLEOTIDE SEQUENCE</scope>
    <source>
        <strain evidence="3">ATCC 12956</strain>
    </source>
</reference>
<reference evidence="3" key="14">
    <citation type="journal article" date="2001" name="Mol. Gen. Genet.">
        <title>The mtmVUC genes of the mithramycin gene cluster in Streptomyces argillaceus are involved in the biosynthesis of the sugar moieties.</title>
        <authorList>
            <person name="Gonzalez A."/>
            <person name="Remsing L.L."/>
            <person name="Lombo F."/>
            <person name="Fernandez M.J."/>
            <person name="Prado L."/>
            <person name="Brana A.F."/>
            <person name="Kunzel E."/>
            <person name="Rohr J."/>
            <person name="Mendez C."/>
            <person name="Salas J.A."/>
        </authorList>
    </citation>
    <scope>NUCLEOTIDE SEQUENCE</scope>
    <source>
        <strain evidence="3">ATCC 12956</strain>
    </source>
</reference>
<reference evidence="3" key="4">
    <citation type="journal article" date="1997" name="Chem. Biol.">
        <title>Folding of the polyketide chain is not dictated by minimal polyketide synthase in the biosynthesis of mithramycin and anthracycline.</title>
        <authorList>
            <person name="Kantola J."/>
            <person name="Blanco G."/>
            <person name="Hautala A."/>
            <person name="Kunnari T."/>
            <person name="Hakala J."/>
            <person name="Mendez C."/>
            <person name="Ylihonko K."/>
            <person name="Mantsala P."/>
            <person name="Salas J."/>
        </authorList>
    </citation>
    <scope>NUCLEOTIDE SEQUENCE</scope>
    <source>
        <strain evidence="3">ATCC 12956</strain>
    </source>
</reference>
<dbReference type="AlphaFoldDB" id="Q194Q2"/>
<reference evidence="3" key="5">
    <citation type="journal article" date="1997" name="J. Bacteriol.">
        <title>Cloning and insertional inactivation of Streptomyces argillaceus genes involved in the earliest steps of biosynthesis of the sugar moieties of the antitumor polyketide mithramycin.</title>
        <authorList>
            <person name="Lombo F."/>
            <person name="Siems K."/>
            <person name="Brana A.F."/>
            <person name="Mendez C."/>
            <person name="Bindseil K."/>
            <person name="Salas J.A."/>
        </authorList>
    </citation>
    <scope>NUCLEOTIDE SEQUENCE</scope>
    <source>
        <strain evidence="3">ATCC 12956</strain>
    </source>
</reference>
<dbReference type="Gene3D" id="3.90.79.40">
    <property type="entry name" value="EvaA sugar 2,3-dehydratase subunit"/>
    <property type="match status" value="2"/>
</dbReference>
<feature type="domain" description="dTDP-4-dehydro-6-deoxy-alpha-D-glucopyranose 2,3-dehydratase" evidence="2">
    <location>
        <begin position="42"/>
        <end position="242"/>
    </location>
</feature>
<reference evidence="3" key="15">
    <citation type="journal article" date="2002" name="J. Am. Chem. Soc.">
        <title>Ketopremithramycins and ketomithramycins, four new aureolic acid-type compounds obtained upon inactivation of two genes involved in the biosynthesis of the deoxysugar moieties of the antitumor drug mithramycin by Streptomyces argillaceus, reveal novel insights into post-PKS tailoring steps of the mithramycin biosynthetic pathway.</title>
        <authorList>
            <person name="Remsing L.L."/>
            <person name="Garcia-Bernardo J."/>
            <person name="Gonzalez A."/>
            <person name="Kunzel E."/>
            <person name="Rix U."/>
            <person name="Brana A.F."/>
            <person name="Bearden D.W."/>
            <person name="Mendez C."/>
            <person name="Salas J.A."/>
            <person name="Rohr J."/>
        </authorList>
    </citation>
    <scope>NUCLEOTIDE SEQUENCE</scope>
    <source>
        <strain evidence="3">ATCC 12956</strain>
    </source>
</reference>
<reference evidence="3" key="12">
    <citation type="journal article" date="2000" name="J. Biol. Chem.">
        <title>Characterization of two polyketide methyltransferases involved in the biosynthesis of the antitumor drug mithramycin by Streptomyces argillaceus.</title>
        <authorList>
            <person name="Lozano M.J."/>
            <person name="Remsing L.L."/>
            <person name="Quiros L.M."/>
            <person name="Brana A.F."/>
            <person name="Fernandez E."/>
            <person name="Sanchez C."/>
            <person name="Mendez C."/>
            <person name="Rohr J."/>
            <person name="Salas J.A."/>
        </authorList>
    </citation>
    <scope>NUCLEOTIDE SEQUENCE</scope>
    <source>
        <strain evidence="3">ATCC 12956</strain>
    </source>
</reference>
<dbReference type="EMBL" id="X89899">
    <property type="protein sequence ID" value="CAK50786.1"/>
    <property type="molecule type" value="Genomic_DNA"/>
</dbReference>
<reference evidence="3" key="6">
    <citation type="journal article" date="1998" name="J. Bacteriol.">
        <title>Identification of two genes from Streptomyces argillaceus encoding glycosyltransferases involved in transfer of a disaccharide during biosynthesis of the antitumor drug mithramycin.</title>
        <authorList>
            <person name="Fernandez E."/>
            <person name="Weissbach U."/>
            <person name="Reillo C.S."/>
            <person name="Brana A.F."/>
            <person name="Mendez C."/>
            <person name="Rohr J."/>
            <person name="Salas J.A."/>
        </authorList>
    </citation>
    <scope>NUCLEOTIDE SEQUENCE</scope>
    <source>
        <strain evidence="3">ATCC 12956</strain>
    </source>
</reference>
<sequence>MTQAIMSRKHPAVPPDGLDAPDLRRIAESAAADSGLLSLGGVHDWFEERRKAIRMDVRRIPFAELQRWGFHPVTGNLAHDSGRFFTVEGLRARSEGPDPVSWSQPIMHQPEVGFLGILVKEFDGVLHCLMQAKAEPGNAEGLQLSPTVQATRSNYTGVHEGSAVRYLEYFTDPGKGRPLVDVLQSEHGSWFFRKRNRNLVVEAVGDVPEHEDYRWLTLGQVRRLLGVPDLVNMDTRTVLACLPVAPPDGSLEGVTTDGSRGAAVAALTASLSAQAPAAHTLPELLRWFNGLRARSEVAAQLVPLTSVDGWVRDTDEIRHTSGRHFAIVAVSVEAGNREVKGWTQPLLSPRGTGVVAFLAKRIDGVLHVLARAHPEPGYVDLIELAPTVQCVPDDHAHLPPEQRPRFLDQVLAARPEQILYDAVQSEEGGRFYRALSRYLVVETDEDPVVPDDYRWMTVAQLVALLQHSNYCNIQARSLIACLQSVW</sequence>
<protein>
    <submittedName>
        <fullName evidence="3">D-olivose, D-oliose and D-mycarose 2,3-dehydratase</fullName>
    </submittedName>
</protein>
<reference evidence="3" key="11">
    <citation type="journal article" date="2000" name="FEMS Microbiol. Lett.">
        <title>Insertional inactivation of mtrX and mtrY genes from the mithramycin gene cluster affects production and growth of the producer organism Streptomyces argillaceus.</title>
        <authorList>
            <person name="Garcia-Bernardo J."/>
            <person name="Brana A.F."/>
            <person name="Mendez C."/>
            <person name="Salas J.A."/>
        </authorList>
    </citation>
    <scope>NUCLEOTIDE SEQUENCE</scope>
    <source>
        <strain evidence="3">ATCC 12956</strain>
    </source>
</reference>
<reference evidence="3" key="10">
    <citation type="journal article" date="2000" name="Angew. Chem. Int. Ed.">
        <title>The Novel Hybrid Antitumor Compound Premithramycinone H Provides Indirect Evidence for a Tricyclic Intermediate of the Biosynthesis of the Aureolic Acid Antibiotic Mithramycin.</title>
        <authorList>
            <person name="Lombo F."/>
            <person name="Kunzel E."/>
            <person name="Prado L."/>
            <person name="Brana A.F."/>
            <person name="Bindseil K.U."/>
            <person name="Frevert J."/>
            <person name="Bearden D."/>
            <person name="Mendez C."/>
            <person name="Salas J.A."/>
            <person name="Rohr J."/>
        </authorList>
    </citation>
    <scope>NUCLEOTIDE SEQUENCE</scope>
    <source>
        <strain evidence="3">ATCC 12956</strain>
    </source>
</reference>
<reference evidence="3" key="17">
    <citation type="journal article" date="2003" name="J. Am. Chem. Soc.">
        <title>Mithramycin SK, a novel antitumor drug with improved therapeutic index, mithramycin SA, and demycarosyl-mithramycin SK: three new products generated in the mithramycin producer Streptomyces argillaceus through combinatorial biosynthesis.</title>
        <authorList>
            <person name="Remsing L.L."/>
            <person name="Gonzalez A.M."/>
            <person name="Nur-e-Alam M."/>
            <person name="Fernandez-Lozano M.J."/>
            <person name="Brana A.F."/>
            <person name="Rix U."/>
            <person name="Oliveira M.A."/>
            <person name="Mendez C."/>
            <person name="Salas J.A."/>
            <person name="Rohr J."/>
        </authorList>
    </citation>
    <scope>NUCLEOTIDE SEQUENCE</scope>
    <source>
        <strain evidence="3">ATCC 12956</strain>
    </source>
</reference>
<reference evidence="3" key="20">
    <citation type="journal article" date="2005" name="ChemBioChem">
        <title>Elucidation of the glycosylation sequence of mithramycin biosynthesis: isolation of 3A-deolivosylpremithramycin B and its conversion to premithramycin B by glycosyltransferase MtmGII.</title>
        <authorList>
            <person name="Nur-e-Alam M."/>
            <person name="Mendez C."/>
            <person name="Salas J.A."/>
            <person name="Rohr J."/>
        </authorList>
    </citation>
    <scope>NUCLEOTIDE SEQUENCE</scope>
    <source>
        <strain evidence="3">ATCC 12956</strain>
    </source>
</reference>
<reference evidence="3" key="22">
    <citation type="submission" date="2014-12" db="EMBL/GenBank/DDBJ databases">
        <authorList>
            <person name="Rohr J."/>
        </authorList>
    </citation>
    <scope>NUCLEOTIDE SEQUENCE</scope>
    <source>
        <strain evidence="3">ATCC 12956</strain>
    </source>
</reference>
<reference evidence="3" key="3">
    <citation type="journal article" date="1996" name="Mol. Gen. Genet.">
        <title>An ABC transporter is essential for resistance to the antitumor agent mithramycin in the producer Streptomyces argillaceus.</title>
        <authorList>
            <person name="Fernandez E."/>
            <person name="Lombo F."/>
            <person name="Mendez C."/>
            <person name="Salas J.A."/>
        </authorList>
    </citation>
    <scope>NUCLEOTIDE SEQUENCE</scope>
    <source>
        <strain evidence="3">ATCC 12956</strain>
    </source>
</reference>
<gene>
    <name evidence="3" type="primary">mtmV</name>
</gene>
<reference evidence="3" key="2">
    <citation type="journal article" date="1996" name="Gene">
        <title>Characterization of Streptomyces argillaceus genes encoding a polyketide synthase involved in the biosynthesis of the antitumor mithramycin.</title>
        <authorList>
            <person name="Lombo F."/>
            <person name="Blanco G."/>
            <person name="Fernandez E."/>
            <person name="Mendez C."/>
            <person name="Salas J.A."/>
        </authorList>
    </citation>
    <scope>NUCLEOTIDE SEQUENCE</scope>
    <source>
        <strain evidence="3">ATCC 12956</strain>
    </source>
</reference>
<reference evidence="3" key="7">
    <citation type="journal article" date="1999" name="Chem. Biol.">
        <title>Oxidative cleavage of premithramycin B is one of the last steps in the biosynthesis of the antitumor drug mithramycin.</title>
        <authorList>
            <person name="Prado L."/>
            <person name="Fernandez E."/>
            <person name="Weissbach U."/>
            <person name="Blanco G."/>
            <person name="Quiros L.M."/>
            <person name="Brana A.F."/>
            <person name="Mendez C."/>
            <person name="Rohr J."/>
            <person name="Salas J.A."/>
        </authorList>
    </citation>
    <scope>NUCLEOTIDE SEQUENCE</scope>
    <source>
        <strain evidence="3">ATCC 12956</strain>
    </source>
</reference>
<organism evidence="3">
    <name type="scientific">Streptomyces argillaceus</name>
    <dbReference type="NCBI Taxonomy" id="41951"/>
    <lineage>
        <taxon>Bacteria</taxon>
        <taxon>Bacillati</taxon>
        <taxon>Actinomycetota</taxon>
        <taxon>Actinomycetes</taxon>
        <taxon>Kitasatosporales</taxon>
        <taxon>Streptomycetaceae</taxon>
        <taxon>Streptomyces</taxon>
    </lineage>
</organism>
<dbReference type="BRENDA" id="4.2.1.159">
    <property type="organism ID" value="14313"/>
</dbReference>
<dbReference type="InterPro" id="IPR038153">
    <property type="entry name" value="EvaA-like_sf"/>
</dbReference>
<dbReference type="GO" id="GO:0016829">
    <property type="term" value="F:lyase activity"/>
    <property type="evidence" value="ECO:0007669"/>
    <property type="project" value="InterPro"/>
</dbReference>
<evidence type="ECO:0000256" key="1">
    <source>
        <dbReference type="SAM" id="MobiDB-lite"/>
    </source>
</evidence>
<reference evidence="3" key="1">
    <citation type="journal article" date="1996" name="Chem. Biol.">
        <title>Deciphering the biosynthetic origin of the aglycone of the aureolic acid group of anti-tumor agents.</title>
        <authorList>
            <person name="Blanco G."/>
            <person name="Fu H."/>
            <person name="Mendez C."/>
            <person name="Khosla C."/>
            <person name="Salas J.A."/>
        </authorList>
    </citation>
    <scope>NUCLEOTIDE SEQUENCE</scope>
    <source>
        <strain evidence="3">ATCC 12956</strain>
    </source>
</reference>
<dbReference type="KEGG" id="ag:CAK50786"/>
<evidence type="ECO:0000313" key="3">
    <source>
        <dbReference type="EMBL" id="CAK50786.1"/>
    </source>
</evidence>
<evidence type="ECO:0000259" key="2">
    <source>
        <dbReference type="Pfam" id="PF03559"/>
    </source>
</evidence>
<dbReference type="InterPro" id="IPR005212">
    <property type="entry name" value="EvaA-like"/>
</dbReference>
<name>Q194Q2_STRAA</name>
<reference evidence="3" key="13">
    <citation type="journal article" date="2000" name="Mol. Gen. Genet.">
        <title>Characterization of two glycosyltransferases involved in early glycosylation steps during biosynthesis of the antitumor polyketide mithramycin by Streptomyces argillaceus.</title>
        <authorList>
            <person name="Blanco G."/>
            <person name="Fernandez E."/>
            <person name="Fernandez M.J."/>
            <person name="Brana A.F."/>
            <person name="Weissbach U."/>
            <person name="Kunzel E."/>
            <person name="Rohr J."/>
            <person name="Mendez C."/>
            <person name="Salas J.A."/>
        </authorList>
    </citation>
    <scope>NUCLEOTIDE SEQUENCE</scope>
    <source>
        <strain evidence="3">ATCC 12956</strain>
    </source>
</reference>
<reference evidence="3" key="8">
    <citation type="journal article" date="1999" name="J. Nat. Prod.">
        <title>The structure of mithramycin reinvestigated.</title>
        <authorList>
            <person name="Wohlert S.E."/>
            <person name="Kunzel E."/>
            <person name="Machinek R."/>
            <person name="Mendez C."/>
            <person name="Salas J.A."/>
            <person name="Rohr J."/>
        </authorList>
    </citation>
    <scope>NUCLEOTIDE SEQUENCE</scope>
    <source>
        <strain evidence="3">ATCC 12956</strain>
    </source>
</reference>
<reference evidence="3" key="18">
    <citation type="journal article" date="2003" name="J. Bacteriol.">
        <title>Purification and characterization of a monooxygenase involved in the biosynthetic pathway of the antitumor drug mithramycin.</title>
        <authorList>
            <person name="Rodriguez D."/>
            <person name="Quiros L.M."/>
            <person name="Brana A.F."/>
            <person name="Salas J.A."/>
        </authorList>
    </citation>
    <scope>NUCLEOTIDE SEQUENCE</scope>
    <source>
        <strain evidence="3">ATCC 12956</strain>
    </source>
</reference>
<feature type="domain" description="dTDP-4-dehydro-6-deoxy-alpha-D-glucopyranose 2,3-dehydratase" evidence="2">
    <location>
        <begin position="283"/>
        <end position="482"/>
    </location>
</feature>
<feature type="region of interest" description="Disordered" evidence="1">
    <location>
        <begin position="1"/>
        <end position="20"/>
    </location>
</feature>
<reference evidence="3" key="16">
    <citation type="journal article" date="2002" name="J. Am. Chem. Soc.">
        <title>Rationally designed glycosylated premithramycins: hybrid aromatic polyketides using genes from three different biosynthetic pathways.</title>
        <authorList>
            <person name="Trefzer A."/>
            <person name="Blanco G."/>
            <person name="Remsing L."/>
            <person name="Kunzel E."/>
            <person name="Rix U."/>
            <person name="Lipata F."/>
            <person name="Brana A.F."/>
            <person name="Mendez C."/>
            <person name="Rohr J."/>
            <person name="Bechthold A."/>
            <person name="Salas J.A."/>
        </authorList>
    </citation>
    <scope>NUCLEOTIDE SEQUENCE</scope>
    <source>
        <strain evidence="3">ATCC 12956</strain>
    </source>
</reference>
<reference evidence="3" key="21">
    <citation type="submission" date="2006-06" db="EMBL/GenBank/DDBJ databases">
        <authorList>
            <person name="Lombo F."/>
        </authorList>
    </citation>
    <scope>NUCLEOTIDE SEQUENCE</scope>
    <source>
        <strain evidence="3">ATCC 12956</strain>
    </source>
</reference>